<evidence type="ECO:0000256" key="1">
    <source>
        <dbReference type="SAM" id="SignalP"/>
    </source>
</evidence>
<sequence length="254" mass="26345">MRRSTLAALCLTAVTATLSLTACGTGGPGDAAGPGDKPKAPFADLSGPQIANKAMKATRGASSLTIKGNAADGDGGQITLDVALDKKGECTGSMGMNGQGKVDLIKTGPTIYLKSDEAFLRAQSEGESKADTDAVVKMLAGRWMKSKADSPDAKDMADFCDLDSMLAEFKSNDTLARKGRATTVDGTPAFTVTETDGKDTYTLYVATEGKPYVLKLVTKSAKEPAALTFSDYDKPVEAAPPADKDIVDLDKMGG</sequence>
<evidence type="ECO:0008006" key="3">
    <source>
        <dbReference type="Google" id="ProtNLM"/>
    </source>
</evidence>
<dbReference type="EMBL" id="CP108195">
    <property type="protein sequence ID" value="WTS14719.1"/>
    <property type="molecule type" value="Genomic_DNA"/>
</dbReference>
<dbReference type="Gene3D" id="2.50.20.20">
    <property type="match status" value="1"/>
</dbReference>
<feature type="signal peptide" evidence="1">
    <location>
        <begin position="1"/>
        <end position="22"/>
    </location>
</feature>
<reference evidence="2" key="1">
    <citation type="submission" date="2022-10" db="EMBL/GenBank/DDBJ databases">
        <title>The complete genomes of actinobacterial strains from the NBC collection.</title>
        <authorList>
            <person name="Joergensen T.S."/>
            <person name="Alvarez Arevalo M."/>
            <person name="Sterndorff E.B."/>
            <person name="Faurdal D."/>
            <person name="Vuksanovic O."/>
            <person name="Mourched A.-S."/>
            <person name="Charusanti P."/>
            <person name="Shaw S."/>
            <person name="Blin K."/>
            <person name="Weber T."/>
        </authorList>
    </citation>
    <scope>NUCLEOTIDE SEQUENCE</scope>
    <source>
        <strain evidence="2">NBC_00119</strain>
    </source>
</reference>
<proteinExistence type="predicted"/>
<organism evidence="2">
    <name type="scientific">Streptomyces sp. NBC_00119</name>
    <dbReference type="NCBI Taxonomy" id="2975659"/>
    <lineage>
        <taxon>Bacteria</taxon>
        <taxon>Bacillati</taxon>
        <taxon>Actinomycetota</taxon>
        <taxon>Actinomycetes</taxon>
        <taxon>Kitasatosporales</taxon>
        <taxon>Streptomycetaceae</taxon>
        <taxon>Streptomyces</taxon>
    </lineage>
</organism>
<evidence type="ECO:0000313" key="2">
    <source>
        <dbReference type="EMBL" id="WTS14719.1"/>
    </source>
</evidence>
<dbReference type="PROSITE" id="PS51257">
    <property type="entry name" value="PROKAR_LIPOPROTEIN"/>
    <property type="match status" value="1"/>
</dbReference>
<name>A0AAU1UE35_9ACTN</name>
<accession>A0AAU1UE35</accession>
<feature type="chain" id="PRO_5043322914" description="Lipoprotein" evidence="1">
    <location>
        <begin position="23"/>
        <end position="254"/>
    </location>
</feature>
<dbReference type="AlphaFoldDB" id="A0AAU1UE35"/>
<keyword evidence="1" id="KW-0732">Signal</keyword>
<protein>
    <recommendedName>
        <fullName evidence="3">Lipoprotein</fullName>
    </recommendedName>
</protein>
<gene>
    <name evidence="2" type="ORF">OHU69_28960</name>
</gene>